<protein>
    <submittedName>
        <fullName evidence="2">Uncharacterized protein</fullName>
    </submittedName>
</protein>
<gene>
    <name evidence="2" type="ORF">ElyMa_004759000</name>
</gene>
<feature type="signal peptide" evidence="1">
    <location>
        <begin position="1"/>
        <end position="34"/>
    </location>
</feature>
<sequence length="109" mass="12135">MIGLGGRRAMQTAGWGHHSRICFLLSIVLVGASADQSSLPIQLDRIQHLHACTGTSAYIPWPMNIMEREGHKGTTITLSFRARLARDSLEIASYSVGRQLVSKSIYRRR</sequence>
<keyword evidence="3" id="KW-1185">Reference proteome</keyword>
<dbReference type="AlphaFoldDB" id="A0AAV4IDY2"/>
<evidence type="ECO:0000313" key="2">
    <source>
        <dbReference type="EMBL" id="GFS08544.1"/>
    </source>
</evidence>
<reference evidence="2 3" key="1">
    <citation type="journal article" date="2021" name="Elife">
        <title>Chloroplast acquisition without the gene transfer in kleptoplastic sea slugs, Plakobranchus ocellatus.</title>
        <authorList>
            <person name="Maeda T."/>
            <person name="Takahashi S."/>
            <person name="Yoshida T."/>
            <person name="Shimamura S."/>
            <person name="Takaki Y."/>
            <person name="Nagai Y."/>
            <person name="Toyoda A."/>
            <person name="Suzuki Y."/>
            <person name="Arimoto A."/>
            <person name="Ishii H."/>
            <person name="Satoh N."/>
            <person name="Nishiyama T."/>
            <person name="Hasebe M."/>
            <person name="Maruyama T."/>
            <person name="Minagawa J."/>
            <person name="Obokata J."/>
            <person name="Shigenobu S."/>
        </authorList>
    </citation>
    <scope>NUCLEOTIDE SEQUENCE [LARGE SCALE GENOMIC DNA]</scope>
</reference>
<organism evidence="2 3">
    <name type="scientific">Elysia marginata</name>
    <dbReference type="NCBI Taxonomy" id="1093978"/>
    <lineage>
        <taxon>Eukaryota</taxon>
        <taxon>Metazoa</taxon>
        <taxon>Spiralia</taxon>
        <taxon>Lophotrochozoa</taxon>
        <taxon>Mollusca</taxon>
        <taxon>Gastropoda</taxon>
        <taxon>Heterobranchia</taxon>
        <taxon>Euthyneura</taxon>
        <taxon>Panpulmonata</taxon>
        <taxon>Sacoglossa</taxon>
        <taxon>Placobranchoidea</taxon>
        <taxon>Plakobranchidae</taxon>
        <taxon>Elysia</taxon>
    </lineage>
</organism>
<evidence type="ECO:0000256" key="1">
    <source>
        <dbReference type="SAM" id="SignalP"/>
    </source>
</evidence>
<evidence type="ECO:0000313" key="3">
    <source>
        <dbReference type="Proteomes" id="UP000762676"/>
    </source>
</evidence>
<feature type="chain" id="PRO_5043416559" evidence="1">
    <location>
        <begin position="35"/>
        <end position="109"/>
    </location>
</feature>
<name>A0AAV4IDY2_9GAST</name>
<keyword evidence="1" id="KW-0732">Signal</keyword>
<dbReference type="EMBL" id="BMAT01009553">
    <property type="protein sequence ID" value="GFS08544.1"/>
    <property type="molecule type" value="Genomic_DNA"/>
</dbReference>
<proteinExistence type="predicted"/>
<comment type="caution">
    <text evidence="2">The sequence shown here is derived from an EMBL/GenBank/DDBJ whole genome shotgun (WGS) entry which is preliminary data.</text>
</comment>
<dbReference type="Proteomes" id="UP000762676">
    <property type="component" value="Unassembled WGS sequence"/>
</dbReference>
<accession>A0AAV4IDY2</accession>